<evidence type="ECO:0000256" key="2">
    <source>
        <dbReference type="ARBA" id="ARBA00022692"/>
    </source>
</evidence>
<evidence type="ECO:0000313" key="6">
    <source>
        <dbReference type="Proteomes" id="UP000005239"/>
    </source>
</evidence>
<dbReference type="AlphaFoldDB" id="A0A2A6CLQ8"/>
<evidence type="ECO:0000256" key="3">
    <source>
        <dbReference type="ARBA" id="ARBA00022989"/>
    </source>
</evidence>
<sequence length="355" mass="40522">YEVVPDTGLLALRATAIYTGQLIFECLFGVLVALSNLTIILVFFFGWKRLFRTDFYVILANLIVCTSLKGFVELAFVVPYYVLQSGVYTKSAGYFTRPYEYIVFNVSVFADYGVLFFSMLVASDRFNVVRCTFSGFRRQKRLKLALRCVFTWLATAVIPVFFHIFDCQYVYNSAESLYRNNCFAYNEDSSNLVKVLIMCLVYGSYVCAAAILVIYLIVIMSLRYFMKIYLCSMGQFRRRRSVQGSHSPAISKISKVLLLKSIFVFALYAASIVCVFLMPYSETAFFQNIFLKFDVAYIENLLNLSIAAVYPICFLAMSGEMRSILVMKFMPQGPWPISSVRHSSSSNTQPRNDVT</sequence>
<dbReference type="GO" id="GO:0016020">
    <property type="term" value="C:membrane"/>
    <property type="evidence" value="ECO:0007669"/>
    <property type="project" value="UniProtKB-SubCell"/>
</dbReference>
<dbReference type="Gene3D" id="1.20.1070.10">
    <property type="entry name" value="Rhodopsin 7-helix transmembrane proteins"/>
    <property type="match status" value="1"/>
</dbReference>
<gene>
    <name evidence="5" type="primary">WBGene00279767</name>
</gene>
<dbReference type="Proteomes" id="UP000005239">
    <property type="component" value="Unassembled WGS sequence"/>
</dbReference>
<reference evidence="5" key="2">
    <citation type="submission" date="2022-06" db="UniProtKB">
        <authorList>
            <consortium name="EnsemblMetazoa"/>
        </authorList>
    </citation>
    <scope>IDENTIFICATION</scope>
    <source>
        <strain evidence="5">PS312</strain>
    </source>
</reference>
<comment type="subcellular location">
    <subcellularLocation>
        <location evidence="1">Membrane</location>
    </subcellularLocation>
</comment>
<dbReference type="InterPro" id="IPR017452">
    <property type="entry name" value="GPCR_Rhodpsn_7TM"/>
</dbReference>
<keyword evidence="4" id="KW-0472">Membrane</keyword>
<dbReference type="PROSITE" id="PS50262">
    <property type="entry name" value="G_PROTEIN_RECEP_F1_2"/>
    <property type="match status" value="1"/>
</dbReference>
<evidence type="ECO:0000256" key="4">
    <source>
        <dbReference type="ARBA" id="ARBA00023136"/>
    </source>
</evidence>
<name>A0A2A6CLQ8_PRIPA</name>
<accession>A0A2A6CLQ8</accession>
<dbReference type="EnsemblMetazoa" id="PPA41398.1">
    <property type="protein sequence ID" value="PPA41398.1"/>
    <property type="gene ID" value="WBGene00279767"/>
</dbReference>
<keyword evidence="6" id="KW-1185">Reference proteome</keyword>
<keyword evidence="3" id="KW-1133">Transmembrane helix</keyword>
<dbReference type="PANTHER" id="PTHR22718:SF25">
    <property type="entry name" value="G-PROTEIN COUPLED RECEPTORS FAMILY 1 PROFILE DOMAIN-CONTAINING PROTEIN"/>
    <property type="match status" value="1"/>
</dbReference>
<accession>A0A8R1Z011</accession>
<evidence type="ECO:0000313" key="5">
    <source>
        <dbReference type="EnsemblMetazoa" id="PPA41398.1"/>
    </source>
</evidence>
<protein>
    <submittedName>
        <fullName evidence="5">G_PROTEIN_RECEP_F1_2 domain-containing protein</fullName>
    </submittedName>
</protein>
<proteinExistence type="predicted"/>
<dbReference type="PANTHER" id="PTHR22718">
    <property type="entry name" value="SERPENTINE RECEPTOR, CLASS X"/>
    <property type="match status" value="1"/>
</dbReference>
<dbReference type="SUPFAM" id="SSF81321">
    <property type="entry name" value="Family A G protein-coupled receptor-like"/>
    <property type="match status" value="1"/>
</dbReference>
<keyword evidence="2" id="KW-0812">Transmembrane</keyword>
<organism evidence="5 6">
    <name type="scientific">Pristionchus pacificus</name>
    <name type="common">Parasitic nematode worm</name>
    <dbReference type="NCBI Taxonomy" id="54126"/>
    <lineage>
        <taxon>Eukaryota</taxon>
        <taxon>Metazoa</taxon>
        <taxon>Ecdysozoa</taxon>
        <taxon>Nematoda</taxon>
        <taxon>Chromadorea</taxon>
        <taxon>Rhabditida</taxon>
        <taxon>Rhabditina</taxon>
        <taxon>Diplogasteromorpha</taxon>
        <taxon>Diplogasteroidea</taxon>
        <taxon>Neodiplogasteridae</taxon>
        <taxon>Pristionchus</taxon>
    </lineage>
</organism>
<evidence type="ECO:0000256" key="1">
    <source>
        <dbReference type="ARBA" id="ARBA00004370"/>
    </source>
</evidence>
<reference evidence="6" key="1">
    <citation type="journal article" date="2008" name="Nat. Genet.">
        <title>The Pristionchus pacificus genome provides a unique perspective on nematode lifestyle and parasitism.</title>
        <authorList>
            <person name="Dieterich C."/>
            <person name="Clifton S.W."/>
            <person name="Schuster L.N."/>
            <person name="Chinwalla A."/>
            <person name="Delehaunty K."/>
            <person name="Dinkelacker I."/>
            <person name="Fulton L."/>
            <person name="Fulton R."/>
            <person name="Godfrey J."/>
            <person name="Minx P."/>
            <person name="Mitreva M."/>
            <person name="Roeseler W."/>
            <person name="Tian H."/>
            <person name="Witte H."/>
            <person name="Yang S.P."/>
            <person name="Wilson R.K."/>
            <person name="Sommer R.J."/>
        </authorList>
    </citation>
    <scope>NUCLEOTIDE SEQUENCE [LARGE SCALE GENOMIC DNA]</scope>
    <source>
        <strain evidence="6">PS312</strain>
    </source>
</reference>